<feature type="transmembrane region" description="Helical" evidence="6">
    <location>
        <begin position="484"/>
        <end position="504"/>
    </location>
</feature>
<dbReference type="Proteomes" id="UP001307849">
    <property type="component" value="Unassembled WGS sequence"/>
</dbReference>
<keyword evidence="2 6" id="KW-0812">Transmembrane</keyword>
<dbReference type="AlphaFoldDB" id="A0AAN8P9N8"/>
<evidence type="ECO:0000256" key="5">
    <source>
        <dbReference type="SAM" id="MobiDB-lite"/>
    </source>
</evidence>
<evidence type="ECO:0000256" key="4">
    <source>
        <dbReference type="ARBA" id="ARBA00023136"/>
    </source>
</evidence>
<evidence type="ECO:0000313" key="7">
    <source>
        <dbReference type="EMBL" id="KAK6521076.1"/>
    </source>
</evidence>
<feature type="transmembrane region" description="Helical" evidence="6">
    <location>
        <begin position="222"/>
        <end position="246"/>
    </location>
</feature>
<gene>
    <name evidence="7" type="ORF">TWF506_001309</name>
</gene>
<keyword evidence="8" id="KW-1185">Reference proteome</keyword>
<reference evidence="7 8" key="1">
    <citation type="submission" date="2019-10" db="EMBL/GenBank/DDBJ databases">
        <authorList>
            <person name="Palmer J.M."/>
        </authorList>
    </citation>
    <scope>NUCLEOTIDE SEQUENCE [LARGE SCALE GENOMIC DNA]</scope>
    <source>
        <strain evidence="7 8">TWF506</strain>
    </source>
</reference>
<accession>A0AAN8P9N8</accession>
<proteinExistence type="predicted"/>
<feature type="transmembrane region" description="Helical" evidence="6">
    <location>
        <begin position="192"/>
        <end position="210"/>
    </location>
</feature>
<feature type="transmembrane region" description="Helical" evidence="6">
    <location>
        <begin position="290"/>
        <end position="309"/>
    </location>
</feature>
<dbReference type="Pfam" id="PF07690">
    <property type="entry name" value="MFS_1"/>
    <property type="match status" value="1"/>
</dbReference>
<protein>
    <recommendedName>
        <fullName evidence="9">MFS transporter</fullName>
    </recommendedName>
</protein>
<feature type="transmembrane region" description="Helical" evidence="6">
    <location>
        <begin position="416"/>
        <end position="435"/>
    </location>
</feature>
<keyword evidence="3 6" id="KW-1133">Transmembrane helix</keyword>
<feature type="compositionally biased region" description="Low complexity" evidence="5">
    <location>
        <begin position="25"/>
        <end position="42"/>
    </location>
</feature>
<keyword evidence="4 6" id="KW-0472">Membrane</keyword>
<evidence type="ECO:0000256" key="2">
    <source>
        <dbReference type="ARBA" id="ARBA00022692"/>
    </source>
</evidence>
<feature type="transmembrane region" description="Helical" evidence="6">
    <location>
        <begin position="87"/>
        <end position="107"/>
    </location>
</feature>
<evidence type="ECO:0008006" key="9">
    <source>
        <dbReference type="Google" id="ProtNLM"/>
    </source>
</evidence>
<feature type="transmembrane region" description="Helical" evidence="6">
    <location>
        <begin position="168"/>
        <end position="187"/>
    </location>
</feature>
<evidence type="ECO:0000256" key="1">
    <source>
        <dbReference type="ARBA" id="ARBA00004141"/>
    </source>
</evidence>
<dbReference type="InterPro" id="IPR011701">
    <property type="entry name" value="MFS"/>
</dbReference>
<evidence type="ECO:0000256" key="3">
    <source>
        <dbReference type="ARBA" id="ARBA00022989"/>
    </source>
</evidence>
<feature type="transmembrane region" description="Helical" evidence="6">
    <location>
        <begin position="516"/>
        <end position="539"/>
    </location>
</feature>
<dbReference type="Gene3D" id="1.20.1250.20">
    <property type="entry name" value="MFS general substrate transporter like domains"/>
    <property type="match status" value="1"/>
</dbReference>
<dbReference type="PANTHER" id="PTHR23507:SF1">
    <property type="entry name" value="FI18259P1-RELATED"/>
    <property type="match status" value="1"/>
</dbReference>
<dbReference type="SUPFAM" id="SSF103473">
    <property type="entry name" value="MFS general substrate transporter"/>
    <property type="match status" value="1"/>
</dbReference>
<dbReference type="PANTHER" id="PTHR23507">
    <property type="entry name" value="ZGC:174356"/>
    <property type="match status" value="1"/>
</dbReference>
<comment type="subcellular location">
    <subcellularLocation>
        <location evidence="1">Membrane</location>
        <topology evidence="1">Multi-pass membrane protein</topology>
    </subcellularLocation>
</comment>
<feature type="compositionally biased region" description="Basic and acidic residues" evidence="5">
    <location>
        <begin position="1"/>
        <end position="17"/>
    </location>
</feature>
<dbReference type="GO" id="GO:0022857">
    <property type="term" value="F:transmembrane transporter activity"/>
    <property type="evidence" value="ECO:0007669"/>
    <property type="project" value="InterPro"/>
</dbReference>
<feature type="transmembrane region" description="Helical" evidence="6">
    <location>
        <begin position="551"/>
        <end position="572"/>
    </location>
</feature>
<feature type="region of interest" description="Disordered" evidence="5">
    <location>
        <begin position="1"/>
        <end position="57"/>
    </location>
</feature>
<comment type="caution">
    <text evidence="7">The sequence shown here is derived from an EMBL/GenBank/DDBJ whole genome shotgun (WGS) entry which is preliminary data.</text>
</comment>
<sequence length="601" mass="66430">MASYIDIHKERPSRPEESEPLNAFSPSGSQSSSSSPGNSRPSTPHPPPLSPLNPRTPLEPFEIMDTPLLDTHPHAPPTVYTSRHRRTVWLCILLEVFIIFSFATTSLPFTRIVENAVCQRWYEFENKNQTLIDEGRRGGADFMPDEKLCKTDEIQAGVVEILGVSDTVSTVVSLLVMFPSGFLAGVIDRRAFLLLAIGETAVGLSLMGFIGSHPLTFDPRLFWVIPLFDLLGGGFTFFGIMMRTVIAENTPKDDLAAVYYKLTGFNILSTFLGTTLGSWLMGIISPVKVLYMGVVLFVVLSVPTILLLPPAQPEKKKNMYDDIRSSQYPETADDNDADDEDTTAAPRRKATLYQRFLEQARSKTNLYASVKTLLLEQRAIRNALVILFLNMIARGVRIPFQTWVSKRYSWTLSKTGIVLSFESLMGAVVLLLLPFAKSKIERVVSGKGSLWRKLRFPPDLMIATLSLVAQSLSAILLTVTASEFFLVMSLVVNAPARAFFDGLRSHCIAQAKESEIMIIHMAFVIVEIMSGILNGPLWIKVYAFTYSEGNVTGLGMGLPFAICAVLTAAIVAGMGWARGNPNHPFIFIIIIIILILPSFLA</sequence>
<organism evidence="7 8">
    <name type="scientific">Arthrobotrys conoides</name>
    <dbReference type="NCBI Taxonomy" id="74498"/>
    <lineage>
        <taxon>Eukaryota</taxon>
        <taxon>Fungi</taxon>
        <taxon>Dikarya</taxon>
        <taxon>Ascomycota</taxon>
        <taxon>Pezizomycotina</taxon>
        <taxon>Orbiliomycetes</taxon>
        <taxon>Orbiliales</taxon>
        <taxon>Orbiliaceae</taxon>
        <taxon>Arthrobotrys</taxon>
    </lineage>
</organism>
<dbReference type="EMBL" id="JAVHJM010000001">
    <property type="protein sequence ID" value="KAK6521076.1"/>
    <property type="molecule type" value="Genomic_DNA"/>
</dbReference>
<name>A0AAN8P9N8_9PEZI</name>
<evidence type="ECO:0000313" key="8">
    <source>
        <dbReference type="Proteomes" id="UP001307849"/>
    </source>
</evidence>
<feature type="transmembrane region" description="Helical" evidence="6">
    <location>
        <begin position="584"/>
        <end position="600"/>
    </location>
</feature>
<feature type="transmembrane region" description="Helical" evidence="6">
    <location>
        <begin position="258"/>
        <end position="284"/>
    </location>
</feature>
<evidence type="ECO:0000256" key="6">
    <source>
        <dbReference type="SAM" id="Phobius"/>
    </source>
</evidence>
<dbReference type="GO" id="GO:0016020">
    <property type="term" value="C:membrane"/>
    <property type="evidence" value="ECO:0007669"/>
    <property type="project" value="UniProtKB-SubCell"/>
</dbReference>
<dbReference type="InterPro" id="IPR036259">
    <property type="entry name" value="MFS_trans_sf"/>
</dbReference>